<comment type="caution">
    <text evidence="2">The sequence shown here is derived from an EMBL/GenBank/DDBJ whole genome shotgun (WGS) entry which is preliminary data.</text>
</comment>
<name>A0AAV7PGW8_PLEWA</name>
<feature type="compositionally biased region" description="Basic residues" evidence="1">
    <location>
        <begin position="17"/>
        <end position="29"/>
    </location>
</feature>
<dbReference type="AlphaFoldDB" id="A0AAV7PGW8"/>
<reference evidence="2" key="1">
    <citation type="journal article" date="2022" name="bioRxiv">
        <title>Sequencing and chromosome-scale assembly of the giantPleurodeles waltlgenome.</title>
        <authorList>
            <person name="Brown T."/>
            <person name="Elewa A."/>
            <person name="Iarovenko S."/>
            <person name="Subramanian E."/>
            <person name="Araus A.J."/>
            <person name="Petzold A."/>
            <person name="Susuki M."/>
            <person name="Suzuki K.-i.T."/>
            <person name="Hayashi T."/>
            <person name="Toyoda A."/>
            <person name="Oliveira C."/>
            <person name="Osipova E."/>
            <person name="Leigh N.D."/>
            <person name="Simon A."/>
            <person name="Yun M.H."/>
        </authorList>
    </citation>
    <scope>NUCLEOTIDE SEQUENCE</scope>
    <source>
        <strain evidence="2">20211129_DDA</strain>
        <tissue evidence="2">Liver</tissue>
    </source>
</reference>
<keyword evidence="3" id="KW-1185">Reference proteome</keyword>
<organism evidence="2 3">
    <name type="scientific">Pleurodeles waltl</name>
    <name type="common">Iberian ribbed newt</name>
    <dbReference type="NCBI Taxonomy" id="8319"/>
    <lineage>
        <taxon>Eukaryota</taxon>
        <taxon>Metazoa</taxon>
        <taxon>Chordata</taxon>
        <taxon>Craniata</taxon>
        <taxon>Vertebrata</taxon>
        <taxon>Euteleostomi</taxon>
        <taxon>Amphibia</taxon>
        <taxon>Batrachia</taxon>
        <taxon>Caudata</taxon>
        <taxon>Salamandroidea</taxon>
        <taxon>Salamandridae</taxon>
        <taxon>Pleurodelinae</taxon>
        <taxon>Pleurodeles</taxon>
    </lineage>
</organism>
<proteinExistence type="predicted"/>
<evidence type="ECO:0000313" key="3">
    <source>
        <dbReference type="Proteomes" id="UP001066276"/>
    </source>
</evidence>
<feature type="region of interest" description="Disordered" evidence="1">
    <location>
        <begin position="1"/>
        <end position="35"/>
    </location>
</feature>
<evidence type="ECO:0000313" key="2">
    <source>
        <dbReference type="EMBL" id="KAJ1127557.1"/>
    </source>
</evidence>
<evidence type="ECO:0000256" key="1">
    <source>
        <dbReference type="SAM" id="MobiDB-lite"/>
    </source>
</evidence>
<sequence>MLRRISALNEQTQKRPAQGRKRQRRLRHPRGADAAGAVRSVRRVGWNCRDARGLLWSRDLGLAYKERGETGCRAALKVDTEEAEALKLADYGVKTRVYTYLWALHCPSVALLHGGRPGRVGVRRGLPWSRDLGLK</sequence>
<gene>
    <name evidence="2" type="ORF">NDU88_005956</name>
</gene>
<dbReference type="EMBL" id="JANPWB010000011">
    <property type="protein sequence ID" value="KAJ1127557.1"/>
    <property type="molecule type" value="Genomic_DNA"/>
</dbReference>
<dbReference type="Proteomes" id="UP001066276">
    <property type="component" value="Chromosome 7"/>
</dbReference>
<protein>
    <submittedName>
        <fullName evidence="2">Uncharacterized protein</fullName>
    </submittedName>
</protein>
<accession>A0AAV7PGW8</accession>